<evidence type="ECO:0000313" key="3">
    <source>
        <dbReference type="Proteomes" id="UP000019487"/>
    </source>
</evidence>
<feature type="transmembrane region" description="Helical" evidence="1">
    <location>
        <begin position="112"/>
        <end position="140"/>
    </location>
</feature>
<evidence type="ECO:0000256" key="1">
    <source>
        <dbReference type="SAM" id="Phobius"/>
    </source>
</evidence>
<dbReference type="OrthoDB" id="5340195at2759"/>
<organism evidence="2 3">
    <name type="scientific">Sclerotinia borealis (strain F-4128)</name>
    <dbReference type="NCBI Taxonomy" id="1432307"/>
    <lineage>
        <taxon>Eukaryota</taxon>
        <taxon>Fungi</taxon>
        <taxon>Dikarya</taxon>
        <taxon>Ascomycota</taxon>
        <taxon>Pezizomycotina</taxon>
        <taxon>Leotiomycetes</taxon>
        <taxon>Helotiales</taxon>
        <taxon>Sclerotiniaceae</taxon>
        <taxon>Sclerotinia</taxon>
    </lineage>
</organism>
<evidence type="ECO:0000313" key="2">
    <source>
        <dbReference type="EMBL" id="ESZ98171.1"/>
    </source>
</evidence>
<feature type="transmembrane region" description="Helical" evidence="1">
    <location>
        <begin position="174"/>
        <end position="194"/>
    </location>
</feature>
<dbReference type="Proteomes" id="UP000019487">
    <property type="component" value="Unassembled WGS sequence"/>
</dbReference>
<keyword evidence="1" id="KW-1133">Transmembrane helix</keyword>
<dbReference type="PANTHER" id="PTHR35041">
    <property type="entry name" value="MEDIATOR OF RNA POLYMERASE II TRANSCRIPTION SUBUNIT 1"/>
    <property type="match status" value="1"/>
</dbReference>
<sequence length="684" mass="75173">MVETSQHTAGIIDYQVLDDITFNPESVLMLAGGDRMGLSDSDGADVSYTQTKSTKMTLAQSPTWGIHWKKPSFIAFMLVAGLALSLTHHFYYMSLSNELTGDETKQAWPTRIGTGLAFLVTSCLTAATSAALGQYIWMVVKHQPLTIKNLDRLFALSTDPTAMFSIELFKDAKLALILGVIIWLLGLASVAPPATLTIVARNISQEVHLPVLDFSKSTWNNSMDGQWNAVSVTNTIALNTASNNNVLELARQVSGSEWSYTLQFYGPSIKCNEPNNTEQILFKNLTQYFEQDNIFTYNDRDDNRTNSTFGVGSGRLIYASWSRWYAAATPNDGNLPLSFRGFALLYPQLWVQTSTSELVCTAVNASFQIAVSYVDGVQHVTHQDIEIIGEYDLFYADVGNILGGTTETDSNGVITTSAKGGVVKVKWNEYLPHMYALGGILGGNITLRDSYLTNSEGVQQFSGYGTTNILGTGLMACDEIANTPFKDENSWTVRNISTTFTNTFTSTTQPWLCRNRTLAHGIEDLANNITISYLGSPNLTSYDVLQNIITSNTSNYYVYHPFWLLISYGSALLFSVIAVLIGVYAIHSNGVVHSNSFSAIIATTRNPELNQCLGRSSLGADPLQKDAGNRRIKFGPMQNQTTASDSNAADGDFEVQWQSDEKIPHVAFGLEQNVGQLRKGELYI</sequence>
<proteinExistence type="predicted"/>
<dbReference type="HOGENOM" id="CLU_008809_1_2_1"/>
<name>W9CQP3_SCLBF</name>
<dbReference type="PANTHER" id="PTHR35041:SF3">
    <property type="entry name" value="FORMYLMETHIONINE DEFORMYLASE-LIKE PROTEIN"/>
    <property type="match status" value="1"/>
</dbReference>
<keyword evidence="1" id="KW-0472">Membrane</keyword>
<dbReference type="AlphaFoldDB" id="W9CQP3"/>
<keyword evidence="1" id="KW-0812">Transmembrane</keyword>
<accession>W9CQP3</accession>
<comment type="caution">
    <text evidence="2">The sequence shown here is derived from an EMBL/GenBank/DDBJ whole genome shotgun (WGS) entry which is preliminary data.</text>
</comment>
<feature type="transmembrane region" description="Helical" evidence="1">
    <location>
        <begin position="73"/>
        <end position="92"/>
    </location>
</feature>
<keyword evidence="3" id="KW-1185">Reference proteome</keyword>
<dbReference type="STRING" id="1432307.W9CQP3"/>
<protein>
    <recommendedName>
        <fullName evidence="4">Formylmethionine deformylase-like protein</fullName>
    </recommendedName>
</protein>
<reference evidence="2 3" key="1">
    <citation type="journal article" date="2014" name="Genome Announc.">
        <title>Draft genome sequence of Sclerotinia borealis, a psychrophilic plant pathogenic fungus.</title>
        <authorList>
            <person name="Mardanov A.V."/>
            <person name="Beletsky A.V."/>
            <person name="Kadnikov V.V."/>
            <person name="Ignatov A.N."/>
            <person name="Ravin N.V."/>
        </authorList>
    </citation>
    <scope>NUCLEOTIDE SEQUENCE [LARGE SCALE GENOMIC DNA]</scope>
    <source>
        <strain evidence="3">F-4157</strain>
    </source>
</reference>
<evidence type="ECO:0008006" key="4">
    <source>
        <dbReference type="Google" id="ProtNLM"/>
    </source>
</evidence>
<feature type="transmembrane region" description="Helical" evidence="1">
    <location>
        <begin position="562"/>
        <end position="586"/>
    </location>
</feature>
<gene>
    <name evidence="2" type="ORF">SBOR_1440</name>
</gene>
<dbReference type="EMBL" id="AYSA01000051">
    <property type="protein sequence ID" value="ESZ98171.1"/>
    <property type="molecule type" value="Genomic_DNA"/>
</dbReference>